<evidence type="ECO:0000256" key="1">
    <source>
        <dbReference type="SAM" id="MobiDB-lite"/>
    </source>
</evidence>
<sequence>IKVLQPQPTHRLSVTAFSAEPRIIYRFLQHSQLEEDFFLSAPSATRSTQRANPPPNLPTTSSNRSRYQKDCFISRARKYTQKMTAERQTAKFCDGPLHRQRTTSAAHAVQRRERLATTPWLGIDRQPKQASIA</sequence>
<feature type="non-terminal residue" evidence="2">
    <location>
        <position position="1"/>
    </location>
</feature>
<accession>A0ABT5N3G1</accession>
<comment type="caution">
    <text evidence="2">The sequence shown here is derived from an EMBL/GenBank/DDBJ whole genome shotgun (WGS) entry which is preliminary data.</text>
</comment>
<dbReference type="EMBL" id="JAQSIP010000012">
    <property type="protein sequence ID" value="MDD0840854.1"/>
    <property type="molecule type" value="Genomic_DNA"/>
</dbReference>
<proteinExistence type="predicted"/>
<evidence type="ECO:0000313" key="3">
    <source>
        <dbReference type="Proteomes" id="UP001528673"/>
    </source>
</evidence>
<protein>
    <submittedName>
        <fullName evidence="2">Uncharacterized protein</fullName>
    </submittedName>
</protein>
<feature type="region of interest" description="Disordered" evidence="1">
    <location>
        <begin position="39"/>
        <end position="67"/>
    </location>
</feature>
<dbReference type="Proteomes" id="UP001528673">
    <property type="component" value="Unassembled WGS sequence"/>
</dbReference>
<dbReference type="RefSeq" id="WP_273953636.1">
    <property type="nucleotide sequence ID" value="NZ_JAQSIP010000012.1"/>
</dbReference>
<name>A0ABT5N3G1_9BURK</name>
<feature type="compositionally biased region" description="Polar residues" evidence="1">
    <location>
        <begin position="42"/>
        <end position="51"/>
    </location>
</feature>
<reference evidence="2 3" key="1">
    <citation type="submission" date="2023-02" db="EMBL/GenBank/DDBJ databases">
        <title>Bacterial whole genomic sequence of Curvibacter sp. HBC61.</title>
        <authorList>
            <person name="Le V."/>
            <person name="Ko S.-R."/>
            <person name="Ahn C.-Y."/>
            <person name="Oh H.-M."/>
        </authorList>
    </citation>
    <scope>NUCLEOTIDE SEQUENCE [LARGE SCALE GENOMIC DNA]</scope>
    <source>
        <strain evidence="2 3">HBC61</strain>
    </source>
</reference>
<evidence type="ECO:0000313" key="2">
    <source>
        <dbReference type="EMBL" id="MDD0840854.1"/>
    </source>
</evidence>
<gene>
    <name evidence="2" type="ORF">PSQ40_19925</name>
</gene>
<organism evidence="2 3">
    <name type="scientific">Curvibacter cyanobacteriorum</name>
    <dbReference type="NCBI Taxonomy" id="3026422"/>
    <lineage>
        <taxon>Bacteria</taxon>
        <taxon>Pseudomonadati</taxon>
        <taxon>Pseudomonadota</taxon>
        <taxon>Betaproteobacteria</taxon>
        <taxon>Burkholderiales</taxon>
        <taxon>Comamonadaceae</taxon>
        <taxon>Curvibacter</taxon>
    </lineage>
</organism>
<keyword evidence="3" id="KW-1185">Reference proteome</keyword>